<reference evidence="3" key="2">
    <citation type="submission" date="2020-05" db="UniProtKB">
        <authorList>
            <consortium name="EnsemblMetazoa"/>
        </authorList>
    </citation>
    <scope>IDENTIFICATION</scope>
</reference>
<gene>
    <name evidence="2" type="ORF">ZHAS_00013659</name>
</gene>
<feature type="compositionally biased region" description="Polar residues" evidence="1">
    <location>
        <begin position="9"/>
        <end position="22"/>
    </location>
</feature>
<sequence length="59" mass="6420">METLRGAATNRTAAMLSSSMQRSSKKLRDSKQLVVVDSQHQGSRSEALPEGTKNSCTPR</sequence>
<dbReference type="AlphaFoldDB" id="A0A084W666"/>
<dbReference type="Proteomes" id="UP000030765">
    <property type="component" value="Unassembled WGS sequence"/>
</dbReference>
<keyword evidence="4" id="KW-1185">Reference proteome</keyword>
<dbReference type="EMBL" id="KE525306">
    <property type="protein sequence ID" value="KFB45710.1"/>
    <property type="molecule type" value="Genomic_DNA"/>
</dbReference>
<organism evidence="2">
    <name type="scientific">Anopheles sinensis</name>
    <name type="common">Mosquito</name>
    <dbReference type="NCBI Taxonomy" id="74873"/>
    <lineage>
        <taxon>Eukaryota</taxon>
        <taxon>Metazoa</taxon>
        <taxon>Ecdysozoa</taxon>
        <taxon>Arthropoda</taxon>
        <taxon>Hexapoda</taxon>
        <taxon>Insecta</taxon>
        <taxon>Pterygota</taxon>
        <taxon>Neoptera</taxon>
        <taxon>Endopterygota</taxon>
        <taxon>Diptera</taxon>
        <taxon>Nematocera</taxon>
        <taxon>Culicoidea</taxon>
        <taxon>Culicidae</taxon>
        <taxon>Anophelinae</taxon>
        <taxon>Anopheles</taxon>
    </lineage>
</organism>
<accession>A0A084W666</accession>
<feature type="region of interest" description="Disordered" evidence="1">
    <location>
        <begin position="1"/>
        <end position="59"/>
    </location>
</feature>
<dbReference type="VEuPathDB" id="VectorBase:ASIC013659"/>
<dbReference type="EMBL" id="ATLV01020736">
    <property type="status" value="NOT_ANNOTATED_CDS"/>
    <property type="molecule type" value="Genomic_DNA"/>
</dbReference>
<dbReference type="EnsemblMetazoa" id="ASIC013659-RA">
    <property type="protein sequence ID" value="ASIC013659-PA"/>
    <property type="gene ID" value="ASIC013659"/>
</dbReference>
<reference evidence="2 4" key="1">
    <citation type="journal article" date="2014" name="BMC Genomics">
        <title>Genome sequence of Anopheles sinensis provides insight into genetics basis of mosquito competence for malaria parasites.</title>
        <authorList>
            <person name="Zhou D."/>
            <person name="Zhang D."/>
            <person name="Ding G."/>
            <person name="Shi L."/>
            <person name="Hou Q."/>
            <person name="Ye Y."/>
            <person name="Xu Y."/>
            <person name="Zhou H."/>
            <person name="Xiong C."/>
            <person name="Li S."/>
            <person name="Yu J."/>
            <person name="Hong S."/>
            <person name="Yu X."/>
            <person name="Zou P."/>
            <person name="Chen C."/>
            <person name="Chang X."/>
            <person name="Wang W."/>
            <person name="Lv Y."/>
            <person name="Sun Y."/>
            <person name="Ma L."/>
            <person name="Shen B."/>
            <person name="Zhu C."/>
        </authorList>
    </citation>
    <scope>NUCLEOTIDE SEQUENCE [LARGE SCALE GENOMIC DNA]</scope>
</reference>
<protein>
    <submittedName>
        <fullName evidence="2 3">Uncharacterized protein</fullName>
    </submittedName>
</protein>
<evidence type="ECO:0000313" key="2">
    <source>
        <dbReference type="EMBL" id="KFB45710.1"/>
    </source>
</evidence>
<name>A0A084W666_ANOSI</name>
<proteinExistence type="predicted"/>
<evidence type="ECO:0000313" key="4">
    <source>
        <dbReference type="Proteomes" id="UP000030765"/>
    </source>
</evidence>
<evidence type="ECO:0000313" key="3">
    <source>
        <dbReference type="EnsemblMetazoa" id="ASIC013659-PA"/>
    </source>
</evidence>
<evidence type="ECO:0000256" key="1">
    <source>
        <dbReference type="SAM" id="MobiDB-lite"/>
    </source>
</evidence>